<comment type="caution">
    <text evidence="4">The sequence shown here is derived from an EMBL/GenBank/DDBJ whole genome shotgun (WGS) entry which is preliminary data.</text>
</comment>
<evidence type="ECO:0000259" key="2">
    <source>
        <dbReference type="Pfam" id="PF02627"/>
    </source>
</evidence>
<feature type="domain" description="Cupin type-2" evidence="3">
    <location>
        <begin position="66"/>
        <end position="123"/>
    </location>
</feature>
<dbReference type="InterPro" id="IPR011051">
    <property type="entry name" value="RmlC_Cupin_sf"/>
</dbReference>
<accession>A0A4S4NWN0</accession>
<dbReference type="PANTHER" id="PTHR43698">
    <property type="entry name" value="RIBD C-TERMINAL DOMAIN CONTAINING PROTEIN"/>
    <property type="match status" value="1"/>
</dbReference>
<reference evidence="4 5" key="1">
    <citation type="submission" date="2019-04" db="EMBL/GenBank/DDBJ databases">
        <title>Lewinella litorea sp. nov., isolated from a marine sand.</title>
        <authorList>
            <person name="Yoon J.-H."/>
        </authorList>
    </citation>
    <scope>NUCLEOTIDE SEQUENCE [LARGE SCALE GENOMIC DNA]</scope>
    <source>
        <strain evidence="4 5">HSMS-39</strain>
    </source>
</reference>
<dbReference type="Pfam" id="PF02627">
    <property type="entry name" value="CMD"/>
    <property type="match status" value="2"/>
</dbReference>
<proteinExistence type="predicted"/>
<dbReference type="InterPro" id="IPR029032">
    <property type="entry name" value="AhpD-like"/>
</dbReference>
<organism evidence="4 5">
    <name type="scientific">Neolewinella litorea</name>
    <dbReference type="NCBI Taxonomy" id="2562452"/>
    <lineage>
        <taxon>Bacteria</taxon>
        <taxon>Pseudomonadati</taxon>
        <taxon>Bacteroidota</taxon>
        <taxon>Saprospiria</taxon>
        <taxon>Saprospirales</taxon>
        <taxon>Lewinellaceae</taxon>
        <taxon>Neolewinella</taxon>
    </lineage>
</organism>
<feature type="signal peptide" evidence="1">
    <location>
        <begin position="1"/>
        <end position="20"/>
    </location>
</feature>
<feature type="domain" description="Carboxymuconolactone decarboxylase-like" evidence="2">
    <location>
        <begin position="295"/>
        <end position="373"/>
    </location>
</feature>
<dbReference type="CDD" id="cd02233">
    <property type="entry name" value="cupin_HNL-like"/>
    <property type="match status" value="1"/>
</dbReference>
<dbReference type="Gene3D" id="1.20.1290.10">
    <property type="entry name" value="AhpD-like"/>
    <property type="match status" value="1"/>
</dbReference>
<dbReference type="EMBL" id="SRSF01000002">
    <property type="protein sequence ID" value="THH40680.1"/>
    <property type="molecule type" value="Genomic_DNA"/>
</dbReference>
<sequence>MTLKLPLYFLLLFGTAGLVGQLPPAEVNTVFPAGQMISGGNFTGTAWVERLLVVEDEQRPVAVGNVTFAPKARSNWHHHPAGQSLLALDGLGYYQERGGPVRLLRKGETVQCPPGVEHWHGAANSQWFVQLAMTKEHPDGRVIWGEPVTDEEYRQGIAVERVSTDSLASTDDRYRHIATVASLTTLGDLERLQAALGDALDAGLTVNECKEVLVHLYAYTGFPRSIQGLRTLMAAVEDRQARGIQDEMGPEAGEVDDSVSRYERGRATLGELIGRPVEGRSDYGDFAPVIDVFLKEHLFADIFGRDVLTYHEREIATIGALSSMEGVAPMLRGHLGIALNLGFTAEQLSAVLQQIEDTAGADAASTAREVLAEVVEG</sequence>
<dbReference type="InterPro" id="IPR014710">
    <property type="entry name" value="RmlC-like_jellyroll"/>
</dbReference>
<name>A0A4S4NWN0_9BACT</name>
<dbReference type="Pfam" id="PF07883">
    <property type="entry name" value="Cupin_2"/>
    <property type="match status" value="1"/>
</dbReference>
<evidence type="ECO:0000256" key="1">
    <source>
        <dbReference type="SAM" id="SignalP"/>
    </source>
</evidence>
<protein>
    <submittedName>
        <fullName evidence="4">Cupin domain-containing protein</fullName>
    </submittedName>
</protein>
<dbReference type="Gene3D" id="2.60.120.10">
    <property type="entry name" value="Jelly Rolls"/>
    <property type="match status" value="1"/>
</dbReference>
<feature type="domain" description="Carboxymuconolactone decarboxylase-like" evidence="2">
    <location>
        <begin position="171"/>
        <end position="230"/>
    </location>
</feature>
<dbReference type="AlphaFoldDB" id="A0A4S4NWN0"/>
<keyword evidence="5" id="KW-1185">Reference proteome</keyword>
<evidence type="ECO:0000259" key="3">
    <source>
        <dbReference type="Pfam" id="PF07883"/>
    </source>
</evidence>
<dbReference type="SUPFAM" id="SSF51182">
    <property type="entry name" value="RmlC-like cupins"/>
    <property type="match status" value="1"/>
</dbReference>
<dbReference type="RefSeq" id="WP_136458176.1">
    <property type="nucleotide sequence ID" value="NZ_SRSF01000002.1"/>
</dbReference>
<feature type="chain" id="PRO_5020806487" evidence="1">
    <location>
        <begin position="21"/>
        <end position="377"/>
    </location>
</feature>
<keyword evidence="1" id="KW-0732">Signal</keyword>
<dbReference type="SUPFAM" id="SSF69118">
    <property type="entry name" value="AhpD-like"/>
    <property type="match status" value="1"/>
</dbReference>
<dbReference type="PANTHER" id="PTHR43698:SF1">
    <property type="entry name" value="BLL4564 PROTEIN"/>
    <property type="match status" value="1"/>
</dbReference>
<evidence type="ECO:0000313" key="4">
    <source>
        <dbReference type="EMBL" id="THH40680.1"/>
    </source>
</evidence>
<dbReference type="InterPro" id="IPR013096">
    <property type="entry name" value="Cupin_2"/>
</dbReference>
<evidence type="ECO:0000313" key="5">
    <source>
        <dbReference type="Proteomes" id="UP000308528"/>
    </source>
</evidence>
<dbReference type="OrthoDB" id="9802489at2"/>
<dbReference type="InterPro" id="IPR003779">
    <property type="entry name" value="CMD-like"/>
</dbReference>
<gene>
    <name evidence="4" type="ORF">E4021_08095</name>
</gene>
<dbReference type="GO" id="GO:0051920">
    <property type="term" value="F:peroxiredoxin activity"/>
    <property type="evidence" value="ECO:0007669"/>
    <property type="project" value="InterPro"/>
</dbReference>
<dbReference type="Proteomes" id="UP000308528">
    <property type="component" value="Unassembled WGS sequence"/>
</dbReference>
<dbReference type="InterPro" id="IPR047263">
    <property type="entry name" value="HNL-like_cupin"/>
</dbReference>